<keyword evidence="2" id="KW-1185">Reference proteome</keyword>
<dbReference type="EMBL" id="AP025943">
    <property type="protein sequence ID" value="BDL43987.1"/>
    <property type="molecule type" value="Genomic_DNA"/>
</dbReference>
<dbReference type="RefSeq" id="WP_215435981.1">
    <property type="nucleotide sequence ID" value="NZ_AP025943.1"/>
</dbReference>
<dbReference type="Proteomes" id="UP001062263">
    <property type="component" value="Chromosome"/>
</dbReference>
<evidence type="ECO:0000313" key="1">
    <source>
        <dbReference type="EMBL" id="BDL43987.1"/>
    </source>
</evidence>
<gene>
    <name evidence="1" type="ORF">Abiwalacus_15610</name>
</gene>
<sequence length="123" mass="13998">MENTAAPKTTRFFTYNSRSELIGDQLRPGGRFGYQYDNIGNRKTSFEFGDTTDYTTNDLNQYAGIVKNGDESFIPSYDEDGNQTKVKTSTGIWNVFYNAENRPVKFENGEGTTMYLNLVKVSR</sequence>
<reference evidence="1" key="1">
    <citation type="submission" date="2022-06" db="EMBL/GenBank/DDBJ databases">
        <title>Akkermansia biwalacus sp. nov., an anaerobic mucin-degrading bacterium isolated from human intestine.</title>
        <authorList>
            <person name="Kobayashi Y."/>
            <person name="Inoue S."/>
            <person name="Kawahara T."/>
            <person name="Kohda N."/>
        </authorList>
    </citation>
    <scope>NUCLEOTIDE SEQUENCE</scope>
    <source>
        <strain evidence="1">WON2089</strain>
    </source>
</reference>
<dbReference type="Gene3D" id="2.180.10.10">
    <property type="entry name" value="RHS repeat-associated core"/>
    <property type="match status" value="1"/>
</dbReference>
<name>A0ABN6QI38_9BACT</name>
<evidence type="ECO:0000313" key="2">
    <source>
        <dbReference type="Proteomes" id="UP001062263"/>
    </source>
</evidence>
<proteinExistence type="predicted"/>
<evidence type="ECO:0008006" key="3">
    <source>
        <dbReference type="Google" id="ProtNLM"/>
    </source>
</evidence>
<organism evidence="1 2">
    <name type="scientific">Akkermansia biwaensis</name>
    <dbReference type="NCBI Taxonomy" id="2946555"/>
    <lineage>
        <taxon>Bacteria</taxon>
        <taxon>Pseudomonadati</taxon>
        <taxon>Verrucomicrobiota</taxon>
        <taxon>Verrucomicrobiia</taxon>
        <taxon>Verrucomicrobiales</taxon>
        <taxon>Akkermansiaceae</taxon>
        <taxon>Akkermansia</taxon>
    </lineage>
</organism>
<accession>A0ABN6QI38</accession>
<protein>
    <recommendedName>
        <fullName evidence="3">RHS repeat-associated core domain-containing protein</fullName>
    </recommendedName>
</protein>